<dbReference type="Proteomes" id="UP000256862">
    <property type="component" value="Chromosome CO2235"/>
</dbReference>
<dbReference type="RefSeq" id="WP_157096922.1">
    <property type="nucleotide sequence ID" value="NZ_CP069810.1"/>
</dbReference>
<dbReference type="GeneID" id="303491982"/>
<dbReference type="Proteomes" id="UP000623307">
    <property type="component" value="Chromosome 2"/>
</dbReference>
<dbReference type="EMBL" id="CP069812">
    <property type="protein sequence ID" value="QRQ95826.1"/>
    <property type="molecule type" value="Genomic_DNA"/>
</dbReference>
<accession>A0A375FMD5</accession>
<protein>
    <submittedName>
        <fullName evidence="2">Uncharacterized protein</fullName>
    </submittedName>
</protein>
<organism evidence="2 4">
    <name type="scientific">Cupriavidus oxalaticus</name>
    <dbReference type="NCBI Taxonomy" id="96344"/>
    <lineage>
        <taxon>Bacteria</taxon>
        <taxon>Pseudomonadati</taxon>
        <taxon>Pseudomonadota</taxon>
        <taxon>Betaproteobacteria</taxon>
        <taxon>Burkholderiales</taxon>
        <taxon>Burkholderiaceae</taxon>
        <taxon>Cupriavidus</taxon>
    </lineage>
</organism>
<evidence type="ECO:0000313" key="1">
    <source>
        <dbReference type="EMBL" id="QRQ95826.1"/>
    </source>
</evidence>
<gene>
    <name evidence="3" type="ORF">CO2235_150094</name>
    <name evidence="2" type="ORF">CO2235_U600025</name>
    <name evidence="1" type="ORF">JTE92_20730</name>
</gene>
<sequence length="55" mass="6006">MPIASIITPFSEAGSRRSIGEVSVGYDAHMSFQNIPSKFLSTLGAWLEFFGLIVE</sequence>
<reference evidence="4" key="2">
    <citation type="submission" date="2018-01" db="EMBL/GenBank/DDBJ databases">
        <authorList>
            <person name="Gaut B.S."/>
            <person name="Morton B.R."/>
            <person name="Clegg M.T."/>
            <person name="Duvall M.R."/>
        </authorList>
    </citation>
    <scope>NUCLEOTIDE SEQUENCE [LARGE SCALE GENOMIC DNA]</scope>
</reference>
<reference evidence="2 4" key="1">
    <citation type="submission" date="2018-01" db="EMBL/GenBank/DDBJ databases">
        <authorList>
            <person name="Clerissi C."/>
        </authorList>
    </citation>
    <scope>NUCLEOTIDE SEQUENCE</scope>
    <source>
        <strain evidence="2">Cupriavidus oxalaticus LMG 2235</strain>
    </source>
</reference>
<reference evidence="1 5" key="3">
    <citation type="submission" date="2021-02" db="EMBL/GenBank/DDBJ databases">
        <title>Complete Genome Sequence of Cupriavidus oxalaticus Strain Ox1, a Soil Oxalate-Degrading Species.</title>
        <authorList>
            <person name="Palmieri F."/>
            <person name="Udriet P."/>
            <person name="Deuasquier M."/>
            <person name="Beaudoing E."/>
            <person name="Johnson S.L."/>
            <person name="Davenport K.W."/>
            <person name="Chain P.S."/>
            <person name="Bindschedler S."/>
            <person name="Junier P."/>
        </authorList>
    </citation>
    <scope>NUCLEOTIDE SEQUENCE [LARGE SCALE GENOMIC DNA]</scope>
    <source>
        <strain evidence="1 5">Ox1</strain>
    </source>
</reference>
<dbReference type="EMBL" id="OGUS01000115">
    <property type="protein sequence ID" value="SPC12439.1"/>
    <property type="molecule type" value="Genomic_DNA"/>
</dbReference>
<name>A0A375FMD5_9BURK</name>
<evidence type="ECO:0000313" key="3">
    <source>
        <dbReference type="EMBL" id="SPC12439.1"/>
    </source>
</evidence>
<dbReference type="AlphaFoldDB" id="A0A375FMD5"/>
<keyword evidence="5" id="KW-1185">Reference proteome</keyword>
<evidence type="ECO:0000313" key="5">
    <source>
        <dbReference type="Proteomes" id="UP000623307"/>
    </source>
</evidence>
<dbReference type="EMBL" id="OGUS01000066">
    <property type="protein sequence ID" value="SPC06580.1"/>
    <property type="molecule type" value="Genomic_DNA"/>
</dbReference>
<proteinExistence type="predicted"/>
<evidence type="ECO:0000313" key="2">
    <source>
        <dbReference type="EMBL" id="SPC06580.1"/>
    </source>
</evidence>
<evidence type="ECO:0000313" key="4">
    <source>
        <dbReference type="Proteomes" id="UP000256862"/>
    </source>
</evidence>